<proteinExistence type="predicted"/>
<dbReference type="EMBL" id="CZQE01000239">
    <property type="protein sequence ID" value="CUS45309.1"/>
    <property type="molecule type" value="Genomic_DNA"/>
</dbReference>
<gene>
    <name evidence="2" type="ORF">MGWOODY_Smn3685</name>
</gene>
<feature type="domain" description="NAD(P)-binding" evidence="1">
    <location>
        <begin position="11"/>
        <end position="183"/>
    </location>
</feature>
<accession>A0A160TNZ3</accession>
<dbReference type="Pfam" id="PF13460">
    <property type="entry name" value="NAD_binding_10"/>
    <property type="match status" value="1"/>
</dbReference>
<dbReference type="PANTHER" id="PTHR47129">
    <property type="entry name" value="QUINONE OXIDOREDUCTASE 2"/>
    <property type="match status" value="1"/>
</dbReference>
<dbReference type="Gene3D" id="3.90.25.10">
    <property type="entry name" value="UDP-galactose 4-epimerase, domain 1"/>
    <property type="match status" value="1"/>
</dbReference>
<dbReference type="SUPFAM" id="SSF51735">
    <property type="entry name" value="NAD(P)-binding Rossmann-fold domains"/>
    <property type="match status" value="1"/>
</dbReference>
<dbReference type="Gene3D" id="3.40.50.720">
    <property type="entry name" value="NAD(P)-binding Rossmann-like Domain"/>
    <property type="match status" value="1"/>
</dbReference>
<dbReference type="AlphaFoldDB" id="A0A160TNZ3"/>
<name>A0A160TNZ3_9ZZZZ</name>
<sequence>MSTNPRFFVTGASGQLGRHVVAALAERAGPAAVAAIVRDPGRAAGFFPEGVAIREGDYDRPETLDAALAGAERVLLISSNALGARVAQHGKVIDAARRAGVGRIAYTSVLRADVSTLGLAEEHRRTEALVAASGLPFTLLRNGWYTENYTASIPSALQHGALIGSAGNGRISSAARADYAIAAAVALIDDTGPRVVHELAGDTSYTLAGFAAELSRQAGRTIPYVDMPEANYRTALLGAGLPEGLAALLADSDAAAAHDALFDESHGLARLIGRPTTPLAESIAEALRA</sequence>
<evidence type="ECO:0000259" key="1">
    <source>
        <dbReference type="Pfam" id="PF13460"/>
    </source>
</evidence>
<reference evidence="2" key="1">
    <citation type="submission" date="2015-10" db="EMBL/GenBank/DDBJ databases">
        <authorList>
            <person name="Gilbert D.G."/>
        </authorList>
    </citation>
    <scope>NUCLEOTIDE SEQUENCE</scope>
</reference>
<organism evidence="2">
    <name type="scientific">hydrothermal vent metagenome</name>
    <dbReference type="NCBI Taxonomy" id="652676"/>
    <lineage>
        <taxon>unclassified sequences</taxon>
        <taxon>metagenomes</taxon>
        <taxon>ecological metagenomes</taxon>
    </lineage>
</organism>
<dbReference type="InterPro" id="IPR036291">
    <property type="entry name" value="NAD(P)-bd_dom_sf"/>
</dbReference>
<dbReference type="InterPro" id="IPR052718">
    <property type="entry name" value="NmrA-type_oxidoreductase"/>
</dbReference>
<dbReference type="PANTHER" id="PTHR47129:SF1">
    <property type="entry name" value="NMRA-LIKE DOMAIN-CONTAINING PROTEIN"/>
    <property type="match status" value="1"/>
</dbReference>
<evidence type="ECO:0000313" key="2">
    <source>
        <dbReference type="EMBL" id="CUS45309.1"/>
    </source>
</evidence>
<protein>
    <submittedName>
        <fullName evidence="2">NADPH:quinone oxidoreductase 2</fullName>
    </submittedName>
</protein>
<dbReference type="InterPro" id="IPR016040">
    <property type="entry name" value="NAD(P)-bd_dom"/>
</dbReference>